<sequence>MDLQICHCPENITKNFTTIEIIKCVTKAPILAKFLAFHLQQRSGKKGRVAQLVEQLPADQRPKRFNTNSIIFIWTIII</sequence>
<dbReference type="EMBL" id="KZ451919">
    <property type="protein sequence ID" value="PKA62157.1"/>
    <property type="molecule type" value="Genomic_DNA"/>
</dbReference>
<protein>
    <submittedName>
        <fullName evidence="1">Uncharacterized protein</fullName>
    </submittedName>
</protein>
<proteinExistence type="predicted"/>
<evidence type="ECO:0000313" key="1">
    <source>
        <dbReference type="EMBL" id="PKA62157.1"/>
    </source>
</evidence>
<reference evidence="1 2" key="1">
    <citation type="journal article" date="2017" name="Nature">
        <title>The Apostasia genome and the evolution of orchids.</title>
        <authorList>
            <person name="Zhang G.Q."/>
            <person name="Liu K.W."/>
            <person name="Li Z."/>
            <person name="Lohaus R."/>
            <person name="Hsiao Y.Y."/>
            <person name="Niu S.C."/>
            <person name="Wang J.Y."/>
            <person name="Lin Y.C."/>
            <person name="Xu Q."/>
            <person name="Chen L.J."/>
            <person name="Yoshida K."/>
            <person name="Fujiwara S."/>
            <person name="Wang Z.W."/>
            <person name="Zhang Y.Q."/>
            <person name="Mitsuda N."/>
            <person name="Wang M."/>
            <person name="Liu G.H."/>
            <person name="Pecoraro L."/>
            <person name="Huang H.X."/>
            <person name="Xiao X.J."/>
            <person name="Lin M."/>
            <person name="Wu X.Y."/>
            <person name="Wu W.L."/>
            <person name="Chen Y.Y."/>
            <person name="Chang S.B."/>
            <person name="Sakamoto S."/>
            <person name="Ohme-Takagi M."/>
            <person name="Yagi M."/>
            <person name="Zeng S.J."/>
            <person name="Shen C.Y."/>
            <person name="Yeh C.M."/>
            <person name="Luo Y.B."/>
            <person name="Tsai W.C."/>
            <person name="Van de Peer Y."/>
            <person name="Liu Z.J."/>
        </authorList>
    </citation>
    <scope>NUCLEOTIDE SEQUENCE [LARGE SCALE GENOMIC DNA]</scope>
    <source>
        <strain evidence="2">cv. Shenzhen</strain>
        <tissue evidence="1">Stem</tissue>
    </source>
</reference>
<organism evidence="1 2">
    <name type="scientific">Apostasia shenzhenica</name>
    <dbReference type="NCBI Taxonomy" id="1088818"/>
    <lineage>
        <taxon>Eukaryota</taxon>
        <taxon>Viridiplantae</taxon>
        <taxon>Streptophyta</taxon>
        <taxon>Embryophyta</taxon>
        <taxon>Tracheophyta</taxon>
        <taxon>Spermatophyta</taxon>
        <taxon>Magnoliopsida</taxon>
        <taxon>Liliopsida</taxon>
        <taxon>Asparagales</taxon>
        <taxon>Orchidaceae</taxon>
        <taxon>Apostasioideae</taxon>
        <taxon>Apostasia</taxon>
    </lineage>
</organism>
<gene>
    <name evidence="1" type="ORF">AXF42_Ash015041</name>
</gene>
<keyword evidence="2" id="KW-1185">Reference proteome</keyword>
<evidence type="ECO:0000313" key="2">
    <source>
        <dbReference type="Proteomes" id="UP000236161"/>
    </source>
</evidence>
<accession>A0A2I0B2Y7</accession>
<dbReference type="Proteomes" id="UP000236161">
    <property type="component" value="Unassembled WGS sequence"/>
</dbReference>
<name>A0A2I0B2Y7_9ASPA</name>
<dbReference type="AlphaFoldDB" id="A0A2I0B2Y7"/>